<evidence type="ECO:0000313" key="3">
    <source>
        <dbReference type="Proteomes" id="UP000253951"/>
    </source>
</evidence>
<keyword evidence="3" id="KW-1185">Reference proteome</keyword>
<dbReference type="KEGG" id="fat:DVK85_07245"/>
<accession>A0A345HBU1</accession>
<dbReference type="OrthoDB" id="840428at2"/>
<keyword evidence="1" id="KW-0812">Transmembrane</keyword>
<dbReference type="AlphaFoldDB" id="A0A345HBU1"/>
<protein>
    <submittedName>
        <fullName evidence="2">Uncharacterized protein</fullName>
    </submittedName>
</protein>
<feature type="transmembrane region" description="Helical" evidence="1">
    <location>
        <begin position="96"/>
        <end position="118"/>
    </location>
</feature>
<feature type="transmembrane region" description="Helical" evidence="1">
    <location>
        <begin position="39"/>
        <end position="57"/>
    </location>
</feature>
<keyword evidence="1" id="KW-0472">Membrane</keyword>
<keyword evidence="1" id="KW-1133">Transmembrane helix</keyword>
<dbReference type="EMBL" id="CP031188">
    <property type="protein sequence ID" value="AXG74051.1"/>
    <property type="molecule type" value="Genomic_DNA"/>
</dbReference>
<sequence length="128" mass="14214">MKTIRAIASGIIIWVLGVTIFTLSYYAPLLNDLDLQANIILSIALIPIVGIVSKSYFSTYTNTSGIKTGLIMLFTSTVLDATLTVPLLIIPNGGTYIEFFISIAFWLIVIEYLLIVVLSKRIWKTKKL</sequence>
<name>A0A345HBU1_9FLAO</name>
<evidence type="ECO:0000313" key="2">
    <source>
        <dbReference type="EMBL" id="AXG74051.1"/>
    </source>
</evidence>
<proteinExistence type="predicted"/>
<gene>
    <name evidence="2" type="ORF">DVK85_07245</name>
</gene>
<feature type="transmembrane region" description="Helical" evidence="1">
    <location>
        <begin position="7"/>
        <end position="27"/>
    </location>
</feature>
<organism evidence="2 3">
    <name type="scientific">Flavobacterium arcticum</name>
    <dbReference type="NCBI Taxonomy" id="1784713"/>
    <lineage>
        <taxon>Bacteria</taxon>
        <taxon>Pseudomonadati</taxon>
        <taxon>Bacteroidota</taxon>
        <taxon>Flavobacteriia</taxon>
        <taxon>Flavobacteriales</taxon>
        <taxon>Flavobacteriaceae</taxon>
        <taxon>Flavobacterium</taxon>
    </lineage>
</organism>
<evidence type="ECO:0000256" key="1">
    <source>
        <dbReference type="SAM" id="Phobius"/>
    </source>
</evidence>
<reference evidence="2 3" key="1">
    <citation type="submission" date="2018-07" db="EMBL/GenBank/DDBJ databases">
        <title>Complete genome sequence of Flavobacterium arcticum type strain SM1502T.</title>
        <authorList>
            <person name="Li Y."/>
            <person name="Li D.-D."/>
        </authorList>
    </citation>
    <scope>NUCLEOTIDE SEQUENCE [LARGE SCALE GENOMIC DNA]</scope>
    <source>
        <strain evidence="2 3">SM1502</strain>
    </source>
</reference>
<dbReference type="Proteomes" id="UP000253951">
    <property type="component" value="Chromosome"/>
</dbReference>
<feature type="transmembrane region" description="Helical" evidence="1">
    <location>
        <begin position="69"/>
        <end position="90"/>
    </location>
</feature>
<dbReference type="RefSeq" id="WP_114677809.1">
    <property type="nucleotide sequence ID" value="NZ_CP031188.1"/>
</dbReference>